<accession>A0ABP9AVZ5</accession>
<evidence type="ECO:0000313" key="2">
    <source>
        <dbReference type="Proteomes" id="UP001501411"/>
    </source>
</evidence>
<protein>
    <submittedName>
        <fullName evidence="1">Uncharacterized protein</fullName>
    </submittedName>
</protein>
<keyword evidence="2" id="KW-1185">Reference proteome</keyword>
<evidence type="ECO:0000313" key="1">
    <source>
        <dbReference type="EMBL" id="GAA4786461.1"/>
    </source>
</evidence>
<dbReference type="EMBL" id="BAABIQ010000006">
    <property type="protein sequence ID" value="GAA4786461.1"/>
    <property type="molecule type" value="Genomic_DNA"/>
</dbReference>
<reference evidence="2" key="1">
    <citation type="journal article" date="2019" name="Int. J. Syst. Evol. Microbiol.">
        <title>The Global Catalogue of Microorganisms (GCM) 10K type strain sequencing project: providing services to taxonomists for standard genome sequencing and annotation.</title>
        <authorList>
            <consortium name="The Broad Institute Genomics Platform"/>
            <consortium name="The Broad Institute Genome Sequencing Center for Infectious Disease"/>
            <person name="Wu L."/>
            <person name="Ma J."/>
        </authorList>
    </citation>
    <scope>NUCLEOTIDE SEQUENCE [LARGE SCALE GENOMIC DNA]</scope>
    <source>
        <strain evidence="2">JCM 18200</strain>
    </source>
</reference>
<comment type="caution">
    <text evidence="1">The sequence shown here is derived from an EMBL/GenBank/DDBJ whole genome shotgun (WGS) entry which is preliminary data.</text>
</comment>
<organism evidence="1 2">
    <name type="scientific">Olivibacter ginsenosidimutans</name>
    <dbReference type="NCBI Taxonomy" id="1176537"/>
    <lineage>
        <taxon>Bacteria</taxon>
        <taxon>Pseudomonadati</taxon>
        <taxon>Bacteroidota</taxon>
        <taxon>Sphingobacteriia</taxon>
        <taxon>Sphingobacteriales</taxon>
        <taxon>Sphingobacteriaceae</taxon>
        <taxon>Olivibacter</taxon>
    </lineage>
</organism>
<name>A0ABP9AVZ5_9SPHI</name>
<sequence length="431" mass="48481">MEQLEEIMNITLRAKTYYSGFQHAHDTYNAISKASDGNIYYILSSERLEEGGKLYVFDPLKEETRLLADLTEICGEADKKTVPQGKSHARFYEYEGKLFFSTHVGYYEMIEGMERLPMRVPEGFARYPGGHILSYDITNGTFTDWAIAPAGEGIVAMHMDVIRGQLFCITWPTGLFLHFDVKTKQLINLGPVSANGEAGKPGADFRTLCRSILVDSAGKAYFSTAEGLVFCYDTAKRSLQQLDVDLRLDYLGTYDATRPGSMAYNWRKIFWYEPEQVAYGIHGNSGYLFRFDPKKSHIELVQRIASEASQRCGMFDQFSYGYLGFQLGPDGETIYYLTGSPIFKNGKRVKGVETLAKGGSKGQEYLHLITYHIPSATYRDHGAIFYENGEWPSYVNAIAVGNASTVYTLGRMLHEGREIADLIVISRPTEG</sequence>
<proteinExistence type="predicted"/>
<dbReference type="SUPFAM" id="SSF63829">
    <property type="entry name" value="Calcium-dependent phosphotriesterase"/>
    <property type="match status" value="1"/>
</dbReference>
<dbReference type="RefSeq" id="WP_345230949.1">
    <property type="nucleotide sequence ID" value="NZ_BAABIQ010000006.1"/>
</dbReference>
<gene>
    <name evidence="1" type="ORF">GCM10023231_13080</name>
</gene>
<dbReference type="Proteomes" id="UP001501411">
    <property type="component" value="Unassembled WGS sequence"/>
</dbReference>